<evidence type="ECO:0000259" key="3">
    <source>
        <dbReference type="SMART" id="SM00478"/>
    </source>
</evidence>
<name>A0A383AS69_9ZZZZ</name>
<dbReference type="EMBL" id="UINC01194071">
    <property type="protein sequence ID" value="SVE09978.1"/>
    <property type="molecule type" value="Genomic_DNA"/>
</dbReference>
<dbReference type="CDD" id="cd00056">
    <property type="entry name" value="ENDO3c"/>
    <property type="match status" value="1"/>
</dbReference>
<dbReference type="AlphaFoldDB" id="A0A383AS69"/>
<proteinExistence type="predicted"/>
<dbReference type="GO" id="GO:0032131">
    <property type="term" value="F:alkylated DNA binding"/>
    <property type="evidence" value="ECO:0007669"/>
    <property type="project" value="TreeGrafter"/>
</dbReference>
<protein>
    <recommendedName>
        <fullName evidence="3">HhH-GPD domain-containing protein</fullName>
    </recommendedName>
</protein>
<dbReference type="PANTHER" id="PTHR43003">
    <property type="entry name" value="DNA-3-METHYLADENINE GLYCOSYLASE"/>
    <property type="match status" value="1"/>
</dbReference>
<keyword evidence="1" id="KW-0227">DNA damage</keyword>
<dbReference type="GO" id="GO:0005737">
    <property type="term" value="C:cytoplasm"/>
    <property type="evidence" value="ECO:0007669"/>
    <property type="project" value="TreeGrafter"/>
</dbReference>
<feature type="domain" description="HhH-GPD" evidence="3">
    <location>
        <begin position="49"/>
        <end position="201"/>
    </location>
</feature>
<dbReference type="GO" id="GO:0043916">
    <property type="term" value="F:DNA-7-methylguanine glycosylase activity"/>
    <property type="evidence" value="ECO:0007669"/>
    <property type="project" value="TreeGrafter"/>
</dbReference>
<dbReference type="InterPro" id="IPR051912">
    <property type="entry name" value="Alkylbase_DNA_Glycosylase/TA"/>
</dbReference>
<dbReference type="GO" id="GO:0008725">
    <property type="term" value="F:DNA-3-methyladenine glycosylase activity"/>
    <property type="evidence" value="ECO:0007669"/>
    <property type="project" value="TreeGrafter"/>
</dbReference>
<dbReference type="Pfam" id="PF00730">
    <property type="entry name" value="HhH-GPD"/>
    <property type="match status" value="1"/>
</dbReference>
<gene>
    <name evidence="4" type="ORF">METZ01_LOCUS462832</name>
</gene>
<dbReference type="SMART" id="SM00478">
    <property type="entry name" value="ENDO3c"/>
    <property type="match status" value="1"/>
</dbReference>
<dbReference type="InterPro" id="IPR011257">
    <property type="entry name" value="DNA_glycosylase"/>
</dbReference>
<dbReference type="SUPFAM" id="SSF48150">
    <property type="entry name" value="DNA-glycosylase"/>
    <property type="match status" value="1"/>
</dbReference>
<accession>A0A383AS69</accession>
<reference evidence="4" key="1">
    <citation type="submission" date="2018-05" db="EMBL/GenBank/DDBJ databases">
        <authorList>
            <person name="Lanie J.A."/>
            <person name="Ng W.-L."/>
            <person name="Kazmierczak K.M."/>
            <person name="Andrzejewski T.M."/>
            <person name="Davidsen T.M."/>
            <person name="Wayne K.J."/>
            <person name="Tettelin H."/>
            <person name="Glass J.I."/>
            <person name="Rusch D."/>
            <person name="Podicherti R."/>
            <person name="Tsui H.-C.T."/>
            <person name="Winkler M.E."/>
        </authorList>
    </citation>
    <scope>NUCLEOTIDE SEQUENCE</scope>
</reference>
<dbReference type="Gene3D" id="1.10.1670.40">
    <property type="match status" value="1"/>
</dbReference>
<dbReference type="GO" id="GO:0032993">
    <property type="term" value="C:protein-DNA complex"/>
    <property type="evidence" value="ECO:0007669"/>
    <property type="project" value="TreeGrafter"/>
</dbReference>
<keyword evidence="2" id="KW-0234">DNA repair</keyword>
<evidence type="ECO:0000256" key="1">
    <source>
        <dbReference type="ARBA" id="ARBA00022763"/>
    </source>
</evidence>
<dbReference type="PANTHER" id="PTHR43003:SF5">
    <property type="entry name" value="DNA-3-METHYLADENINE GLYCOSYLASE"/>
    <property type="match status" value="1"/>
</dbReference>
<dbReference type="GO" id="GO:0006307">
    <property type="term" value="P:DNA alkylation repair"/>
    <property type="evidence" value="ECO:0007669"/>
    <property type="project" value="TreeGrafter"/>
</dbReference>
<organism evidence="4">
    <name type="scientific">marine metagenome</name>
    <dbReference type="NCBI Taxonomy" id="408172"/>
    <lineage>
        <taxon>unclassified sequences</taxon>
        <taxon>metagenomes</taxon>
        <taxon>ecological metagenomes</taxon>
    </lineage>
</organism>
<dbReference type="GO" id="GO:0006285">
    <property type="term" value="P:base-excision repair, AP site formation"/>
    <property type="evidence" value="ECO:0007669"/>
    <property type="project" value="TreeGrafter"/>
</dbReference>
<dbReference type="Gene3D" id="1.10.340.30">
    <property type="entry name" value="Hypothetical protein, domain 2"/>
    <property type="match status" value="1"/>
</dbReference>
<evidence type="ECO:0000256" key="2">
    <source>
        <dbReference type="ARBA" id="ARBA00023204"/>
    </source>
</evidence>
<dbReference type="InterPro" id="IPR003265">
    <property type="entry name" value="HhH-GPD_domain"/>
</dbReference>
<evidence type="ECO:0000313" key="4">
    <source>
        <dbReference type="EMBL" id="SVE09978.1"/>
    </source>
</evidence>
<sequence>MTEKSKITHLIEKDPKLGKFIVFFTKKNFTISDDYRKSTEFLSLVRTIIGQQLSINVASSIYNKFIDNYGSQIYSLQSNIEVNDLKTLGLSKAKSETIIKLSYLINEENLNLTKTMKLPEQKAKDILCKIKGIGPWTVENFLLFSGKNQDICPINDLGIKKGIQIIYNLNELPSEKKVMKISSKWKPYRSLASRYLWEIVDQDINFL</sequence>